<evidence type="ECO:0000256" key="6">
    <source>
        <dbReference type="ARBA" id="ARBA00023015"/>
    </source>
</evidence>
<evidence type="ECO:0000256" key="4">
    <source>
        <dbReference type="ARBA" id="ARBA00022771"/>
    </source>
</evidence>
<dbReference type="Pfam" id="PF00096">
    <property type="entry name" value="zf-C2H2"/>
    <property type="match status" value="3"/>
</dbReference>
<evidence type="ECO:0000256" key="5">
    <source>
        <dbReference type="ARBA" id="ARBA00022833"/>
    </source>
</evidence>
<dbReference type="GO" id="GO:0000981">
    <property type="term" value="F:DNA-binding transcription factor activity, RNA polymerase II-specific"/>
    <property type="evidence" value="ECO:0007669"/>
    <property type="project" value="TreeGrafter"/>
</dbReference>
<keyword evidence="7" id="KW-0238">DNA-binding</keyword>
<name>K8EUS3_9CHLO</name>
<dbReference type="SUPFAM" id="SSF57667">
    <property type="entry name" value="beta-beta-alpha zinc fingers"/>
    <property type="match status" value="2"/>
</dbReference>
<keyword evidence="2" id="KW-0479">Metal-binding</keyword>
<keyword evidence="4 10" id="KW-0863">Zinc-finger</keyword>
<evidence type="ECO:0000256" key="8">
    <source>
        <dbReference type="ARBA" id="ARBA00023163"/>
    </source>
</evidence>
<dbReference type="InterPro" id="IPR013087">
    <property type="entry name" value="Znf_C2H2_type"/>
</dbReference>
<dbReference type="GeneID" id="19016350"/>
<dbReference type="GO" id="GO:0003677">
    <property type="term" value="F:DNA binding"/>
    <property type="evidence" value="ECO:0007669"/>
    <property type="project" value="UniProtKB-KW"/>
</dbReference>
<dbReference type="eggNOG" id="KOG1721">
    <property type="taxonomic scope" value="Eukaryota"/>
</dbReference>
<dbReference type="Proteomes" id="UP000198341">
    <property type="component" value="Chromosome 4"/>
</dbReference>
<keyword evidence="6" id="KW-0805">Transcription regulation</keyword>
<protein>
    <submittedName>
        <fullName evidence="13">PREDICTED: similar to Zinc finger protein 271 (Zinc finger protein 7) (HZF7) (Zinc finger protein ZNFphex133) (Epstein-Barr virus-induced zinc finger protein) (ZNF-EB) (CT-ZFP48) (Zinc finger protein)</fullName>
    </submittedName>
</protein>
<evidence type="ECO:0000313" key="13">
    <source>
        <dbReference type="EMBL" id="CCO16225.1"/>
    </source>
</evidence>
<keyword evidence="9" id="KW-0539">Nucleus</keyword>
<evidence type="ECO:0000313" key="14">
    <source>
        <dbReference type="Proteomes" id="UP000198341"/>
    </source>
</evidence>
<dbReference type="AlphaFoldDB" id="K8EUS3"/>
<gene>
    <name evidence="13" type="ORF">Bathy04g03240</name>
</gene>
<dbReference type="FunFam" id="3.30.160.60:FF:000446">
    <property type="entry name" value="Zinc finger protein"/>
    <property type="match status" value="1"/>
</dbReference>
<keyword evidence="14" id="KW-1185">Reference proteome</keyword>
<dbReference type="RefSeq" id="XP_007513700.1">
    <property type="nucleotide sequence ID" value="XM_007513638.1"/>
</dbReference>
<sequence length="151" mass="17752">MVFLSFHTTHKDRHKQKEVGEEEGDDDDVERLRRILTCVPCEDDVVTKQNHQMREEETACIAKGVSLRKRGHECDVCEKVFVSPSKLAIHMRMHTKEKPYECDVCDKAFRESENLKVHVRMHTNEKPYECDVCEKRFSQSSNLQNHARNVH</sequence>
<dbReference type="PROSITE" id="PS00028">
    <property type="entry name" value="ZINC_FINGER_C2H2_1"/>
    <property type="match status" value="3"/>
</dbReference>
<feature type="domain" description="C2H2-type" evidence="12">
    <location>
        <begin position="128"/>
        <end position="151"/>
    </location>
</feature>
<evidence type="ECO:0000256" key="10">
    <source>
        <dbReference type="PROSITE-ProRule" id="PRU00042"/>
    </source>
</evidence>
<reference evidence="13 14" key="1">
    <citation type="submission" date="2011-10" db="EMBL/GenBank/DDBJ databases">
        <authorList>
            <person name="Genoscope - CEA"/>
        </authorList>
    </citation>
    <scope>NUCLEOTIDE SEQUENCE [LARGE SCALE GENOMIC DNA]</scope>
    <source>
        <strain evidence="13 14">RCC 1105</strain>
    </source>
</reference>
<dbReference type="SMART" id="SM00355">
    <property type="entry name" value="ZnF_C2H2"/>
    <property type="match status" value="3"/>
</dbReference>
<dbReference type="PROSITE" id="PS50157">
    <property type="entry name" value="ZINC_FINGER_C2H2_2"/>
    <property type="match status" value="3"/>
</dbReference>
<dbReference type="PANTHER" id="PTHR24394:SF29">
    <property type="entry name" value="MYONEURIN"/>
    <property type="match status" value="1"/>
</dbReference>
<evidence type="ECO:0000256" key="11">
    <source>
        <dbReference type="SAM" id="MobiDB-lite"/>
    </source>
</evidence>
<organism evidence="13 14">
    <name type="scientific">Bathycoccus prasinos</name>
    <dbReference type="NCBI Taxonomy" id="41875"/>
    <lineage>
        <taxon>Eukaryota</taxon>
        <taxon>Viridiplantae</taxon>
        <taxon>Chlorophyta</taxon>
        <taxon>Mamiellophyceae</taxon>
        <taxon>Mamiellales</taxon>
        <taxon>Bathycoccaceae</taxon>
        <taxon>Bathycoccus</taxon>
    </lineage>
</organism>
<dbReference type="FunFam" id="3.30.160.60:FF:001485">
    <property type="entry name" value="Krueppel-related zinc finger protein"/>
    <property type="match status" value="1"/>
</dbReference>
<feature type="region of interest" description="Disordered" evidence="11">
    <location>
        <begin position="1"/>
        <end position="26"/>
    </location>
</feature>
<evidence type="ECO:0000256" key="3">
    <source>
        <dbReference type="ARBA" id="ARBA00022737"/>
    </source>
</evidence>
<feature type="domain" description="C2H2-type" evidence="12">
    <location>
        <begin position="100"/>
        <end position="127"/>
    </location>
</feature>
<dbReference type="InterPro" id="IPR036236">
    <property type="entry name" value="Znf_C2H2_sf"/>
</dbReference>
<evidence type="ECO:0000256" key="9">
    <source>
        <dbReference type="ARBA" id="ARBA00023242"/>
    </source>
</evidence>
<keyword evidence="5" id="KW-0862">Zinc</keyword>
<dbReference type="PANTHER" id="PTHR24394">
    <property type="entry name" value="ZINC FINGER PROTEIN"/>
    <property type="match status" value="1"/>
</dbReference>
<evidence type="ECO:0000256" key="1">
    <source>
        <dbReference type="ARBA" id="ARBA00004123"/>
    </source>
</evidence>
<dbReference type="FunFam" id="3.30.160.60:FF:000290">
    <property type="entry name" value="Zinc finger protein 697 isoform X1"/>
    <property type="match status" value="1"/>
</dbReference>
<dbReference type="EMBL" id="FO082275">
    <property type="protein sequence ID" value="CCO16225.1"/>
    <property type="molecule type" value="Genomic_DNA"/>
</dbReference>
<comment type="subcellular location">
    <subcellularLocation>
        <location evidence="1">Nucleus</location>
    </subcellularLocation>
</comment>
<accession>K8EUS3</accession>
<dbReference type="GO" id="GO:0005634">
    <property type="term" value="C:nucleus"/>
    <property type="evidence" value="ECO:0007669"/>
    <property type="project" value="UniProtKB-SubCell"/>
</dbReference>
<evidence type="ECO:0000256" key="2">
    <source>
        <dbReference type="ARBA" id="ARBA00022723"/>
    </source>
</evidence>
<dbReference type="OrthoDB" id="1750190at2759"/>
<dbReference type="Gene3D" id="3.30.160.60">
    <property type="entry name" value="Classic Zinc Finger"/>
    <property type="match status" value="3"/>
</dbReference>
<keyword evidence="3" id="KW-0677">Repeat</keyword>
<keyword evidence="8" id="KW-0804">Transcription</keyword>
<feature type="domain" description="C2H2-type" evidence="12">
    <location>
        <begin position="72"/>
        <end position="99"/>
    </location>
</feature>
<evidence type="ECO:0000256" key="7">
    <source>
        <dbReference type="ARBA" id="ARBA00023125"/>
    </source>
</evidence>
<evidence type="ECO:0000259" key="12">
    <source>
        <dbReference type="PROSITE" id="PS50157"/>
    </source>
</evidence>
<dbReference type="GO" id="GO:0008270">
    <property type="term" value="F:zinc ion binding"/>
    <property type="evidence" value="ECO:0007669"/>
    <property type="project" value="UniProtKB-KW"/>
</dbReference>
<proteinExistence type="predicted"/>
<dbReference type="KEGG" id="bpg:Bathy04g03240"/>